<sequence length="128" mass="13497">MLTQTVTPPSQPTQPGATSTPDISTIQFQYPWETTIPPFSAPSTLLTTAIPSLIITVPTSDSSPTPSSSLSAGAIAGITIGAILATVFGGAALFFYLYRKNEKRANEFEMHRVKGRVDGEKVDLSPGA</sequence>
<dbReference type="EMBL" id="CH445339">
    <property type="protein sequence ID" value="EAT82738.2"/>
    <property type="molecule type" value="Genomic_DNA"/>
</dbReference>
<evidence type="ECO:0000256" key="1">
    <source>
        <dbReference type="SAM" id="MobiDB-lite"/>
    </source>
</evidence>
<keyword evidence="2" id="KW-0812">Transmembrane</keyword>
<dbReference type="GeneID" id="5976670"/>
<feature type="region of interest" description="Disordered" evidence="1">
    <location>
        <begin position="1"/>
        <end position="22"/>
    </location>
</feature>
<dbReference type="HOGENOM" id="CLU_1960366_0_0_1"/>
<name>Q0UFJ1_PHANO</name>
<dbReference type="Proteomes" id="UP000001055">
    <property type="component" value="Unassembled WGS sequence"/>
</dbReference>
<dbReference type="VEuPathDB" id="FungiDB:JI435_094730"/>
<evidence type="ECO:0000256" key="2">
    <source>
        <dbReference type="SAM" id="Phobius"/>
    </source>
</evidence>
<keyword evidence="2" id="KW-1133">Transmembrane helix</keyword>
<evidence type="ECO:0000313" key="4">
    <source>
        <dbReference type="Proteomes" id="UP000001055"/>
    </source>
</evidence>
<dbReference type="AlphaFoldDB" id="Q0UFJ1"/>
<dbReference type="KEGG" id="pno:SNOG_09473"/>
<feature type="transmembrane region" description="Helical" evidence="2">
    <location>
        <begin position="74"/>
        <end position="98"/>
    </location>
</feature>
<dbReference type="InParanoid" id="Q0UFJ1"/>
<gene>
    <name evidence="3" type="ORF">SNOG_09473</name>
</gene>
<reference evidence="4" key="1">
    <citation type="journal article" date="2007" name="Plant Cell">
        <title>Dothideomycete-plant interactions illuminated by genome sequencing and EST analysis of the wheat pathogen Stagonospora nodorum.</title>
        <authorList>
            <person name="Hane J.K."/>
            <person name="Lowe R.G."/>
            <person name="Solomon P.S."/>
            <person name="Tan K.C."/>
            <person name="Schoch C.L."/>
            <person name="Spatafora J.W."/>
            <person name="Crous P.W."/>
            <person name="Kodira C."/>
            <person name="Birren B.W."/>
            <person name="Galagan J.E."/>
            <person name="Torriani S.F."/>
            <person name="McDonald B.A."/>
            <person name="Oliver R.P."/>
        </authorList>
    </citation>
    <scope>NUCLEOTIDE SEQUENCE [LARGE SCALE GENOMIC DNA]</scope>
    <source>
        <strain evidence="4">SN15 / ATCC MYA-4574 / FGSC 10173</strain>
    </source>
</reference>
<proteinExistence type="predicted"/>
<evidence type="ECO:0000313" key="3">
    <source>
        <dbReference type="EMBL" id="EAT82738.2"/>
    </source>
</evidence>
<dbReference type="RefSeq" id="XP_001799765.1">
    <property type="nucleotide sequence ID" value="XM_001799713.1"/>
</dbReference>
<keyword evidence="2" id="KW-0472">Membrane</keyword>
<protein>
    <submittedName>
        <fullName evidence="3">Uncharacterized protein</fullName>
    </submittedName>
</protein>
<accession>Q0UFJ1</accession>
<organism evidence="3 4">
    <name type="scientific">Phaeosphaeria nodorum (strain SN15 / ATCC MYA-4574 / FGSC 10173)</name>
    <name type="common">Glume blotch fungus</name>
    <name type="synonym">Parastagonospora nodorum</name>
    <dbReference type="NCBI Taxonomy" id="321614"/>
    <lineage>
        <taxon>Eukaryota</taxon>
        <taxon>Fungi</taxon>
        <taxon>Dikarya</taxon>
        <taxon>Ascomycota</taxon>
        <taxon>Pezizomycotina</taxon>
        <taxon>Dothideomycetes</taxon>
        <taxon>Pleosporomycetidae</taxon>
        <taxon>Pleosporales</taxon>
        <taxon>Pleosporineae</taxon>
        <taxon>Phaeosphaeriaceae</taxon>
        <taxon>Parastagonospora</taxon>
    </lineage>
</organism>